<sequence length="213" mass="23921">MTILPERNGIHMNVFERFSSEVLPADWSWINEPAEWRFDDSKSLQISAPSQADFFRDPSGAATKSSAPFLHTTLQGDFTIWTRVRVDMKQPYDSGCLMMMADDTHWAKLCFEYFESTPSILSVVTRDTSDDCISGAMDVSNPYLRVARAGNCFAFHYSSDGQHWKLARYFGMNVPNQLKVGVVAQSPVGEGCAVTFDALTITNHVSEDIRNVE</sequence>
<evidence type="ECO:0000313" key="1">
    <source>
        <dbReference type="EMBL" id="MDH2329672.1"/>
    </source>
</evidence>
<dbReference type="InterPro" id="IPR009784">
    <property type="entry name" value="DUF1349"/>
</dbReference>
<dbReference type="EMBL" id="JARVWT010000001">
    <property type="protein sequence ID" value="MDH2329672.1"/>
    <property type="molecule type" value="Genomic_DNA"/>
</dbReference>
<proteinExistence type="predicted"/>
<dbReference type="InterPro" id="IPR013320">
    <property type="entry name" value="ConA-like_dom_sf"/>
</dbReference>
<dbReference type="AlphaFoldDB" id="A0AAP4E821"/>
<dbReference type="Proteomes" id="UP001229409">
    <property type="component" value="Unassembled WGS sequence"/>
</dbReference>
<name>A0AAP4E821_PAEPO</name>
<evidence type="ECO:0000313" key="2">
    <source>
        <dbReference type="Proteomes" id="UP001229409"/>
    </source>
</evidence>
<dbReference type="Gene3D" id="2.60.120.200">
    <property type="match status" value="1"/>
</dbReference>
<dbReference type="SUPFAM" id="SSF49899">
    <property type="entry name" value="Concanavalin A-like lectins/glucanases"/>
    <property type="match status" value="1"/>
</dbReference>
<accession>A0AAP4E821</accession>
<protein>
    <submittedName>
        <fullName evidence="1">DUF1349 domain-containing protein</fullName>
    </submittedName>
</protein>
<organism evidence="1 2">
    <name type="scientific">Paenibacillus polymyxa</name>
    <name type="common">Bacillus polymyxa</name>
    <dbReference type="NCBI Taxonomy" id="1406"/>
    <lineage>
        <taxon>Bacteria</taxon>
        <taxon>Bacillati</taxon>
        <taxon>Bacillota</taxon>
        <taxon>Bacilli</taxon>
        <taxon>Bacillales</taxon>
        <taxon>Paenibacillaceae</taxon>
        <taxon>Paenibacillus</taxon>
    </lineage>
</organism>
<dbReference type="PANTHER" id="PTHR35332:SF2">
    <property type="entry name" value="REGULATION OF ENOLASE PROTEIN 1"/>
    <property type="match status" value="1"/>
</dbReference>
<comment type="caution">
    <text evidence="1">The sequence shown here is derived from an EMBL/GenBank/DDBJ whole genome shotgun (WGS) entry which is preliminary data.</text>
</comment>
<gene>
    <name evidence="1" type="ORF">QDS18_02205</name>
</gene>
<reference evidence="1" key="1">
    <citation type="submission" date="2023-04" db="EMBL/GenBank/DDBJ databases">
        <title>Uncovering the Secrets of Slow-Growing Bacteria in Tropical Savanna Soil through Cultivation and Genomic Analysis.</title>
        <authorList>
            <person name="Goncalves O.S."/>
            <person name="Santana M.F."/>
        </authorList>
    </citation>
    <scope>NUCLEOTIDE SEQUENCE</scope>
    <source>
        <strain evidence="1">ANTI</strain>
    </source>
</reference>
<dbReference type="PANTHER" id="PTHR35332">
    <property type="entry name" value="REGULATION OF ENOLASE PROTEIN 1"/>
    <property type="match status" value="1"/>
</dbReference>
<dbReference type="Pfam" id="PF07081">
    <property type="entry name" value="DUF1349"/>
    <property type="match status" value="1"/>
</dbReference>